<keyword evidence="12" id="KW-1185">Reference proteome</keyword>
<feature type="domain" description="DEAD-box RNA helicase Q" evidence="10">
    <location>
        <begin position="2"/>
        <end position="30"/>
    </location>
</feature>
<dbReference type="AlphaFoldDB" id="A0A8S1DSE6"/>
<keyword evidence="4 7" id="KW-0347">Helicase</keyword>
<feature type="domain" description="Helicase C-terminal" evidence="9">
    <location>
        <begin position="231"/>
        <end position="379"/>
    </location>
</feature>
<keyword evidence="3 7" id="KW-0378">Hydrolase</keyword>
<dbReference type="InterPro" id="IPR011545">
    <property type="entry name" value="DEAD/DEAH_box_helicase_dom"/>
</dbReference>
<comment type="similarity">
    <text evidence="7">Belongs to the DEAD box helicase family.</text>
</comment>
<dbReference type="GO" id="GO:0016787">
    <property type="term" value="F:hydrolase activity"/>
    <property type="evidence" value="ECO:0007669"/>
    <property type="project" value="UniProtKB-KW"/>
</dbReference>
<dbReference type="GO" id="GO:0003724">
    <property type="term" value="F:RNA helicase activity"/>
    <property type="evidence" value="ECO:0007669"/>
    <property type="project" value="UniProtKB-EC"/>
</dbReference>
<dbReference type="SMART" id="SM00490">
    <property type="entry name" value="HELICc"/>
    <property type="match status" value="1"/>
</dbReference>
<dbReference type="PROSITE" id="PS51194">
    <property type="entry name" value="HELICASE_CTER"/>
    <property type="match status" value="1"/>
</dbReference>
<accession>A0A8S1DSE6</accession>
<dbReference type="EC" id="3.6.4.13" evidence="1"/>
<organism evidence="11 12">
    <name type="scientific">Cloeon dipterum</name>
    <dbReference type="NCBI Taxonomy" id="197152"/>
    <lineage>
        <taxon>Eukaryota</taxon>
        <taxon>Metazoa</taxon>
        <taxon>Ecdysozoa</taxon>
        <taxon>Arthropoda</taxon>
        <taxon>Hexapoda</taxon>
        <taxon>Insecta</taxon>
        <taxon>Pterygota</taxon>
        <taxon>Palaeoptera</taxon>
        <taxon>Ephemeroptera</taxon>
        <taxon>Pisciforma</taxon>
        <taxon>Baetidae</taxon>
        <taxon>Cloeon</taxon>
    </lineage>
</organism>
<evidence type="ECO:0000256" key="3">
    <source>
        <dbReference type="ARBA" id="ARBA00022801"/>
    </source>
</evidence>
<sequence length="459" mass="51700">MGSFEALGLNPWIVKQCQMVGIENATPIQKECIPQVLAGKDCIGCAKTGSGKTLAFALPLLQVLSEDPYGIFALVLTPTRELAYQIADQFQIMGKPIGLRQCVIVGGMDMMRQGMELSKRPHVVISTPGRLYDHLGSCATFTLKKIKFLVIDEADRILSGDFDEQLKRIFEALPEQRQNLLFSATMTDTLDKVRKVAKKEMFLHETKSEVSTVETLKQHYVLCPTAVKDGYLVQVIRKFKEDRPRGSIIVFTKTCKNCQLLSMTLNEVGFTNVCLHGMISQKLRLVALNKFKTNNVKILIATDVASRGLDIPEVELVINHTVPNIPKDYVHRVGRTARAGRGGSAVTLVTPNDINLLHAIEELINTKLTEYPVDEKEVAKIFTEVTVTRRQAEIELDETDFMEKKELNKRKDIVFAGKDPDRVLQKKDKYKKKLRKEKIKAAIKARTERKKQREQATSS</sequence>
<dbReference type="GO" id="GO:0005524">
    <property type="term" value="F:ATP binding"/>
    <property type="evidence" value="ECO:0007669"/>
    <property type="project" value="UniProtKB-KW"/>
</dbReference>
<dbReference type="Pfam" id="PF00271">
    <property type="entry name" value="Helicase_C"/>
    <property type="match status" value="1"/>
</dbReference>
<evidence type="ECO:0000256" key="5">
    <source>
        <dbReference type="ARBA" id="ARBA00022840"/>
    </source>
</evidence>
<evidence type="ECO:0000259" key="9">
    <source>
        <dbReference type="PROSITE" id="PS51194"/>
    </source>
</evidence>
<dbReference type="InterPro" id="IPR000629">
    <property type="entry name" value="RNA-helicase_DEAD-box_CS"/>
</dbReference>
<dbReference type="InterPro" id="IPR014014">
    <property type="entry name" value="RNA_helicase_DEAD_Q_motif"/>
</dbReference>
<dbReference type="GO" id="GO:0010468">
    <property type="term" value="P:regulation of gene expression"/>
    <property type="evidence" value="ECO:0007669"/>
    <property type="project" value="UniProtKB-ARBA"/>
</dbReference>
<dbReference type="InterPro" id="IPR014001">
    <property type="entry name" value="Helicase_ATP-bd"/>
</dbReference>
<protein>
    <recommendedName>
        <fullName evidence="1">RNA helicase</fullName>
        <ecNumber evidence="1">3.6.4.13</ecNumber>
    </recommendedName>
</protein>
<gene>
    <name evidence="11" type="ORF">CLODIP_2_CD13752</name>
</gene>
<dbReference type="CDD" id="cd17955">
    <property type="entry name" value="DEADc_DDX49"/>
    <property type="match status" value="1"/>
</dbReference>
<evidence type="ECO:0000256" key="2">
    <source>
        <dbReference type="ARBA" id="ARBA00022741"/>
    </source>
</evidence>
<dbReference type="SMART" id="SM00487">
    <property type="entry name" value="DEXDc"/>
    <property type="match status" value="1"/>
</dbReference>
<evidence type="ECO:0000259" key="10">
    <source>
        <dbReference type="PROSITE" id="PS51195"/>
    </source>
</evidence>
<evidence type="ECO:0000256" key="4">
    <source>
        <dbReference type="ARBA" id="ARBA00022806"/>
    </source>
</evidence>
<evidence type="ECO:0000256" key="1">
    <source>
        <dbReference type="ARBA" id="ARBA00012552"/>
    </source>
</evidence>
<evidence type="ECO:0000256" key="6">
    <source>
        <dbReference type="PROSITE-ProRule" id="PRU00552"/>
    </source>
</evidence>
<evidence type="ECO:0000313" key="12">
    <source>
        <dbReference type="Proteomes" id="UP000494165"/>
    </source>
</evidence>
<dbReference type="EMBL" id="CADEPI010000321">
    <property type="protein sequence ID" value="CAB3383731.1"/>
    <property type="molecule type" value="Genomic_DNA"/>
</dbReference>
<dbReference type="PROSITE" id="PS00039">
    <property type="entry name" value="DEAD_ATP_HELICASE"/>
    <property type="match status" value="1"/>
</dbReference>
<dbReference type="PANTHER" id="PTHR47959:SF24">
    <property type="entry name" value="ATP-DEPENDENT RNA HELICASE"/>
    <property type="match status" value="1"/>
</dbReference>
<name>A0A8S1DSE6_9INSE</name>
<dbReference type="CDD" id="cd18787">
    <property type="entry name" value="SF2_C_DEAD"/>
    <property type="match status" value="1"/>
</dbReference>
<dbReference type="GO" id="GO:0003676">
    <property type="term" value="F:nucleic acid binding"/>
    <property type="evidence" value="ECO:0007669"/>
    <property type="project" value="InterPro"/>
</dbReference>
<dbReference type="PROSITE" id="PS51192">
    <property type="entry name" value="HELICASE_ATP_BIND_1"/>
    <property type="match status" value="1"/>
</dbReference>
<dbReference type="InterPro" id="IPR001650">
    <property type="entry name" value="Helicase_C-like"/>
</dbReference>
<dbReference type="InterPro" id="IPR050079">
    <property type="entry name" value="DEAD_box_RNA_helicase"/>
</dbReference>
<dbReference type="SUPFAM" id="SSF52540">
    <property type="entry name" value="P-loop containing nucleoside triphosphate hydrolases"/>
    <property type="match status" value="1"/>
</dbReference>
<keyword evidence="5 7" id="KW-0067">ATP-binding</keyword>
<comment type="caution">
    <text evidence="11">The sequence shown here is derived from an EMBL/GenBank/DDBJ whole genome shotgun (WGS) entry which is preliminary data.</text>
</comment>
<keyword evidence="2 7" id="KW-0547">Nucleotide-binding</keyword>
<dbReference type="GO" id="GO:0005829">
    <property type="term" value="C:cytosol"/>
    <property type="evidence" value="ECO:0007669"/>
    <property type="project" value="TreeGrafter"/>
</dbReference>
<dbReference type="PANTHER" id="PTHR47959">
    <property type="entry name" value="ATP-DEPENDENT RNA HELICASE RHLE-RELATED"/>
    <property type="match status" value="1"/>
</dbReference>
<feature type="domain" description="Helicase ATP-binding" evidence="8">
    <location>
        <begin position="33"/>
        <end position="204"/>
    </location>
</feature>
<feature type="short sequence motif" description="Q motif" evidence="6">
    <location>
        <begin position="2"/>
        <end position="30"/>
    </location>
</feature>
<evidence type="ECO:0000313" key="11">
    <source>
        <dbReference type="EMBL" id="CAB3383731.1"/>
    </source>
</evidence>
<dbReference type="Proteomes" id="UP000494165">
    <property type="component" value="Unassembled WGS sequence"/>
</dbReference>
<dbReference type="OrthoDB" id="10261904at2759"/>
<dbReference type="InterPro" id="IPR027417">
    <property type="entry name" value="P-loop_NTPase"/>
</dbReference>
<dbReference type="Gene3D" id="3.40.50.300">
    <property type="entry name" value="P-loop containing nucleotide triphosphate hydrolases"/>
    <property type="match status" value="2"/>
</dbReference>
<reference evidence="11 12" key="1">
    <citation type="submission" date="2020-04" db="EMBL/GenBank/DDBJ databases">
        <authorList>
            <person name="Alioto T."/>
            <person name="Alioto T."/>
            <person name="Gomez Garrido J."/>
        </authorList>
    </citation>
    <scope>NUCLEOTIDE SEQUENCE [LARGE SCALE GENOMIC DNA]</scope>
</reference>
<evidence type="ECO:0000256" key="7">
    <source>
        <dbReference type="RuleBase" id="RU000492"/>
    </source>
</evidence>
<dbReference type="PROSITE" id="PS51195">
    <property type="entry name" value="Q_MOTIF"/>
    <property type="match status" value="1"/>
</dbReference>
<proteinExistence type="inferred from homology"/>
<evidence type="ECO:0000259" key="8">
    <source>
        <dbReference type="PROSITE" id="PS51192"/>
    </source>
</evidence>
<dbReference type="Pfam" id="PF00270">
    <property type="entry name" value="DEAD"/>
    <property type="match status" value="1"/>
</dbReference>